<evidence type="ECO:0000256" key="3">
    <source>
        <dbReference type="ARBA" id="ARBA00023125"/>
    </source>
</evidence>
<dbReference type="GO" id="GO:0003677">
    <property type="term" value="F:DNA binding"/>
    <property type="evidence" value="ECO:0007669"/>
    <property type="project" value="UniProtKB-KW"/>
</dbReference>
<evidence type="ECO:0000259" key="7">
    <source>
        <dbReference type="PROSITE" id="PS51032"/>
    </source>
</evidence>
<comment type="subcellular location">
    <subcellularLocation>
        <location evidence="1">Nucleus</location>
    </subcellularLocation>
</comment>
<dbReference type="SMART" id="SM00380">
    <property type="entry name" value="AP2"/>
    <property type="match status" value="1"/>
</dbReference>
<keyword evidence="4" id="KW-0804">Transcription</keyword>
<dbReference type="InterPro" id="IPR016177">
    <property type="entry name" value="DNA-bd_dom_sf"/>
</dbReference>
<evidence type="ECO:0000256" key="2">
    <source>
        <dbReference type="ARBA" id="ARBA00023015"/>
    </source>
</evidence>
<dbReference type="OrthoDB" id="681918at2759"/>
<dbReference type="GO" id="GO:0005634">
    <property type="term" value="C:nucleus"/>
    <property type="evidence" value="ECO:0007669"/>
    <property type="project" value="UniProtKB-SubCell"/>
</dbReference>
<proteinExistence type="predicted"/>
<dbReference type="SUPFAM" id="SSF54171">
    <property type="entry name" value="DNA-binding domain"/>
    <property type="match status" value="1"/>
</dbReference>
<dbReference type="PROSITE" id="PS51032">
    <property type="entry name" value="AP2_ERF"/>
    <property type="match status" value="1"/>
</dbReference>
<keyword evidence="5" id="KW-0539">Nucleus</keyword>
<dbReference type="EMBL" id="CM029048">
    <property type="protein sequence ID" value="KAG2578352.1"/>
    <property type="molecule type" value="Genomic_DNA"/>
</dbReference>
<keyword evidence="3" id="KW-0238">DNA-binding</keyword>
<evidence type="ECO:0000256" key="6">
    <source>
        <dbReference type="SAM" id="MobiDB-lite"/>
    </source>
</evidence>
<dbReference type="GO" id="GO:0003700">
    <property type="term" value="F:DNA-binding transcription factor activity"/>
    <property type="evidence" value="ECO:0007669"/>
    <property type="project" value="InterPro"/>
</dbReference>
<reference evidence="8 9" key="1">
    <citation type="submission" date="2020-05" db="EMBL/GenBank/DDBJ databases">
        <title>WGS assembly of Panicum virgatum.</title>
        <authorList>
            <person name="Lovell J.T."/>
            <person name="Jenkins J."/>
            <person name="Shu S."/>
            <person name="Juenger T.E."/>
            <person name="Schmutz J."/>
        </authorList>
    </citation>
    <scope>NUCLEOTIDE SEQUENCE [LARGE SCALE GENOMIC DNA]</scope>
    <source>
        <strain evidence="9">cv. AP13</strain>
    </source>
</reference>
<evidence type="ECO:0000256" key="1">
    <source>
        <dbReference type="ARBA" id="ARBA00004123"/>
    </source>
</evidence>
<accession>A0A8T0QYG6</accession>
<feature type="domain" description="AP2/ERF" evidence="7">
    <location>
        <begin position="87"/>
        <end position="144"/>
    </location>
</feature>
<feature type="region of interest" description="Disordered" evidence="6">
    <location>
        <begin position="198"/>
        <end position="217"/>
    </location>
</feature>
<evidence type="ECO:0000256" key="5">
    <source>
        <dbReference type="ARBA" id="ARBA00023242"/>
    </source>
</evidence>
<feature type="region of interest" description="Disordered" evidence="6">
    <location>
        <begin position="133"/>
        <end position="167"/>
    </location>
</feature>
<dbReference type="CDD" id="cd00018">
    <property type="entry name" value="AP2"/>
    <property type="match status" value="1"/>
</dbReference>
<dbReference type="Proteomes" id="UP000823388">
    <property type="component" value="Chromosome 6N"/>
</dbReference>
<name>A0A8T0QYG6_PANVG</name>
<dbReference type="PANTHER" id="PTHR31194">
    <property type="entry name" value="SHN SHINE , DNA BINDING / TRANSCRIPTION FACTOR"/>
    <property type="match status" value="1"/>
</dbReference>
<sequence length="271" mass="29230">MEARRIRIFFSDPDATDSDSGYDPTSDVCAPTKSAGKTELVILQCNSRTNTRAKMNPAGCGRPQAIGSLALAAAGSRAVGSAPTARRYRGVYERQPGRWAAEFRSHRLKVRHWVGTFATEEEAKAAYDPFERQFHSSPRCGPPPSSSKRGANAGGVRRASNPPPDEKRQIVLALTTAATTRMLPPSSAGATAASVCVSSSTSASPPPPPLFRDARRRDDVPRRLHSIWADEPADEDIVGLADLAHLPLPRFSDVSMDFDPADLSLFDNGFL</sequence>
<keyword evidence="9" id="KW-1185">Reference proteome</keyword>
<protein>
    <recommendedName>
        <fullName evidence="7">AP2/ERF domain-containing protein</fullName>
    </recommendedName>
</protein>
<dbReference type="InterPro" id="IPR001471">
    <property type="entry name" value="AP2/ERF_dom"/>
</dbReference>
<dbReference type="AlphaFoldDB" id="A0A8T0QYG6"/>
<keyword evidence="2" id="KW-0805">Transcription regulation</keyword>
<evidence type="ECO:0000313" key="8">
    <source>
        <dbReference type="EMBL" id="KAG2578352.1"/>
    </source>
</evidence>
<dbReference type="InterPro" id="IPR036955">
    <property type="entry name" value="AP2/ERF_dom_sf"/>
</dbReference>
<organism evidence="8 9">
    <name type="scientific">Panicum virgatum</name>
    <name type="common">Blackwell switchgrass</name>
    <dbReference type="NCBI Taxonomy" id="38727"/>
    <lineage>
        <taxon>Eukaryota</taxon>
        <taxon>Viridiplantae</taxon>
        <taxon>Streptophyta</taxon>
        <taxon>Embryophyta</taxon>
        <taxon>Tracheophyta</taxon>
        <taxon>Spermatophyta</taxon>
        <taxon>Magnoliopsida</taxon>
        <taxon>Liliopsida</taxon>
        <taxon>Poales</taxon>
        <taxon>Poaceae</taxon>
        <taxon>PACMAD clade</taxon>
        <taxon>Panicoideae</taxon>
        <taxon>Panicodae</taxon>
        <taxon>Paniceae</taxon>
        <taxon>Panicinae</taxon>
        <taxon>Panicum</taxon>
        <taxon>Panicum sect. Hiantes</taxon>
    </lineage>
</organism>
<dbReference type="InterPro" id="IPR050913">
    <property type="entry name" value="AP2/ERF_ERF"/>
</dbReference>
<evidence type="ECO:0000313" key="9">
    <source>
        <dbReference type="Proteomes" id="UP000823388"/>
    </source>
</evidence>
<comment type="caution">
    <text evidence="8">The sequence shown here is derived from an EMBL/GenBank/DDBJ whole genome shotgun (WGS) entry which is preliminary data.</text>
</comment>
<gene>
    <name evidence="8" type="ORF">PVAP13_6NG228200</name>
</gene>
<dbReference type="Gene3D" id="3.30.730.10">
    <property type="entry name" value="AP2/ERF domain"/>
    <property type="match status" value="1"/>
</dbReference>
<evidence type="ECO:0000256" key="4">
    <source>
        <dbReference type="ARBA" id="ARBA00023163"/>
    </source>
</evidence>
<dbReference type="PANTHER" id="PTHR31194:SF202">
    <property type="entry name" value="ETHYLENE-RESPONSIVE TRANSCRIPTION FACTOR ERF070"/>
    <property type="match status" value="1"/>
</dbReference>